<name>A0A368EKR3_9PROT</name>
<comment type="caution">
    <text evidence="3">The sequence shown here is derived from an EMBL/GenBank/DDBJ whole genome shotgun (WGS) entry which is preliminary data.</text>
</comment>
<dbReference type="GO" id="GO:0016616">
    <property type="term" value="F:oxidoreductase activity, acting on the CH-OH group of donors, NAD or NADP as acceptor"/>
    <property type="evidence" value="ECO:0007669"/>
    <property type="project" value="TreeGrafter"/>
</dbReference>
<dbReference type="SUPFAM" id="SSF51735">
    <property type="entry name" value="NAD(P)-binding Rossmann-fold domains"/>
    <property type="match status" value="1"/>
</dbReference>
<evidence type="ECO:0000313" key="4">
    <source>
        <dbReference type="Proteomes" id="UP000252289"/>
    </source>
</evidence>
<dbReference type="PANTHER" id="PTHR10366:SF812">
    <property type="entry name" value="VPS9 DOMAIN-CONTAINING PROTEIN"/>
    <property type="match status" value="1"/>
</dbReference>
<gene>
    <name evidence="3" type="ORF">DBW64_01330</name>
</gene>
<keyword evidence="1" id="KW-0560">Oxidoreductase</keyword>
<protein>
    <submittedName>
        <fullName evidence="3">NAD-dependent epimerase/dehydratase family protein</fullName>
    </submittedName>
</protein>
<dbReference type="Pfam" id="PF01370">
    <property type="entry name" value="Epimerase"/>
    <property type="match status" value="1"/>
</dbReference>
<sequence>MRIEIDTSAPVLVTGATGFLAGWVVKQLVDAGATVHATVRSPEDNAKCGHLKTLSNTGKGKIILFKADLLEDGSYAEAMKGCRVVIHTASPFINNYNDARKDLIEPAVRGTKNVLNTVCSTPSVERVVLTSSCAAICGDTIDCQDAPNGILTEDVWNTTSSETHQPYSFSKVSAEKAAWDIADAQDKWRLVVINPGFIIGPTLSGQSTSATHDLIGGMGDGRMKSGVPAIQIGTVDVRDVADAHIRGAFLDEASGRHIVFKDVVSFLDLALMLSDKFDAGYSLPKKELPKWLVWLIGPLVDKTFSRKMISRNFGHPWRADNSKSVSALGLSYTSLKSSMEEMFQQMINQKRF</sequence>
<dbReference type="PANTHER" id="PTHR10366">
    <property type="entry name" value="NAD DEPENDENT EPIMERASE/DEHYDRATASE"/>
    <property type="match status" value="1"/>
</dbReference>
<dbReference type="AlphaFoldDB" id="A0A368EKR3"/>
<dbReference type="InterPro" id="IPR050425">
    <property type="entry name" value="NAD(P)_dehydrat-like"/>
</dbReference>
<evidence type="ECO:0000313" key="3">
    <source>
        <dbReference type="EMBL" id="RCL85291.1"/>
    </source>
</evidence>
<organism evidence="3 4">
    <name type="scientific">PS1 clade bacterium</name>
    <dbReference type="NCBI Taxonomy" id="2175152"/>
    <lineage>
        <taxon>Bacteria</taxon>
        <taxon>Pseudomonadati</taxon>
        <taxon>Pseudomonadota</taxon>
        <taxon>Alphaproteobacteria</taxon>
        <taxon>PS1 clade</taxon>
    </lineage>
</organism>
<evidence type="ECO:0000259" key="2">
    <source>
        <dbReference type="Pfam" id="PF01370"/>
    </source>
</evidence>
<feature type="domain" description="NAD-dependent epimerase/dehydratase" evidence="2">
    <location>
        <begin position="11"/>
        <end position="245"/>
    </location>
</feature>
<dbReference type="InterPro" id="IPR001509">
    <property type="entry name" value="Epimerase_deHydtase"/>
</dbReference>
<evidence type="ECO:0000256" key="1">
    <source>
        <dbReference type="ARBA" id="ARBA00023002"/>
    </source>
</evidence>
<dbReference type="Gene3D" id="3.40.50.720">
    <property type="entry name" value="NAD(P)-binding Rossmann-like Domain"/>
    <property type="match status" value="1"/>
</dbReference>
<proteinExistence type="predicted"/>
<reference evidence="3 4" key="1">
    <citation type="journal article" date="2018" name="Microbiome">
        <title>Fine metagenomic profile of the Mediterranean stratified and mixed water columns revealed by assembly and recruitment.</title>
        <authorList>
            <person name="Haro-Moreno J.M."/>
            <person name="Lopez-Perez M."/>
            <person name="De La Torre J.R."/>
            <person name="Picazo A."/>
            <person name="Camacho A."/>
            <person name="Rodriguez-Valera F."/>
        </authorList>
    </citation>
    <scope>NUCLEOTIDE SEQUENCE [LARGE SCALE GENOMIC DNA]</scope>
    <source>
        <strain evidence="3">MED-G50</strain>
    </source>
</reference>
<dbReference type="EMBL" id="QOQK01000003">
    <property type="protein sequence ID" value="RCL85291.1"/>
    <property type="molecule type" value="Genomic_DNA"/>
</dbReference>
<accession>A0A368EKR3</accession>
<dbReference type="Proteomes" id="UP000252289">
    <property type="component" value="Unassembled WGS sequence"/>
</dbReference>
<dbReference type="InterPro" id="IPR036291">
    <property type="entry name" value="NAD(P)-bd_dom_sf"/>
</dbReference>
<dbReference type="FunFam" id="3.40.50.720:FF:000336">
    <property type="entry name" value="Aldehyde reductase"/>
    <property type="match status" value="1"/>
</dbReference>